<dbReference type="PANTHER" id="PTHR30154">
    <property type="entry name" value="LEUCINE-RESPONSIVE REGULATORY PROTEIN"/>
    <property type="match status" value="1"/>
</dbReference>
<dbReference type="SUPFAM" id="SSF46785">
    <property type="entry name" value="Winged helix' DNA-binding domain"/>
    <property type="match status" value="1"/>
</dbReference>
<dbReference type="KEGG" id="sbat:G4Z16_31845"/>
<dbReference type="Proteomes" id="UP000595046">
    <property type="component" value="Chromosome"/>
</dbReference>
<sequence length="186" mass="20150">MTAPSPPTPQSNLPSRAVPAGTARSRTVTGQEPLDALDAELLLALTDEPRAPVAALAQRLGLSRNTVQARLGKLRRRSVLRSFERRIDPAALGYPLSAVITTRVRQRRLEEVADALARIPEVVEVDGLSGDTDLLVRVVATDADDLYRIAGRVLAAPGVERTSTALVMRELVRHRLTPLLRRSAGD</sequence>
<keyword evidence="1" id="KW-0805">Transcription regulation</keyword>
<dbReference type="InterPro" id="IPR011008">
    <property type="entry name" value="Dimeric_a/b-barrel"/>
</dbReference>
<reference evidence="7" key="1">
    <citation type="submission" date="2020-02" db="EMBL/GenBank/DDBJ databases">
        <title>Streptomyces sp. ASO4wet.</title>
        <authorList>
            <person name="Risdian C."/>
            <person name="Landwehr W."/>
            <person name="Schupp P."/>
            <person name="Wink J."/>
        </authorList>
    </citation>
    <scope>NUCLEOTIDE SEQUENCE [LARGE SCALE GENOMIC DNA]</scope>
    <source>
        <strain evidence="7">ASO4wet</strain>
    </source>
</reference>
<evidence type="ECO:0000313" key="6">
    <source>
        <dbReference type="EMBL" id="QPP10260.1"/>
    </source>
</evidence>
<dbReference type="InterPro" id="IPR036390">
    <property type="entry name" value="WH_DNA-bd_sf"/>
</dbReference>
<evidence type="ECO:0000256" key="4">
    <source>
        <dbReference type="SAM" id="MobiDB-lite"/>
    </source>
</evidence>
<dbReference type="InterPro" id="IPR019887">
    <property type="entry name" value="Tscrpt_reg_AsnC/Lrp_C"/>
</dbReference>
<dbReference type="AlphaFoldDB" id="A0A7T1TC79"/>
<accession>A0A7T1TC79</accession>
<protein>
    <submittedName>
        <fullName evidence="6">Lrp/AsnC family transcriptional regulator</fullName>
    </submittedName>
</protein>
<dbReference type="SMART" id="SM00344">
    <property type="entry name" value="HTH_ASNC"/>
    <property type="match status" value="1"/>
</dbReference>
<dbReference type="SUPFAM" id="SSF54909">
    <property type="entry name" value="Dimeric alpha+beta barrel"/>
    <property type="match status" value="1"/>
</dbReference>
<dbReference type="Pfam" id="PF13404">
    <property type="entry name" value="HTH_AsnC-type"/>
    <property type="match status" value="1"/>
</dbReference>
<dbReference type="GO" id="GO:0043200">
    <property type="term" value="P:response to amino acid"/>
    <property type="evidence" value="ECO:0007669"/>
    <property type="project" value="TreeGrafter"/>
</dbReference>
<dbReference type="GO" id="GO:0043565">
    <property type="term" value="F:sequence-specific DNA binding"/>
    <property type="evidence" value="ECO:0007669"/>
    <property type="project" value="InterPro"/>
</dbReference>
<dbReference type="Pfam" id="PF01037">
    <property type="entry name" value="AsnC_trans_reg"/>
    <property type="match status" value="1"/>
</dbReference>
<keyword evidence="3" id="KW-0804">Transcription</keyword>
<feature type="domain" description="HTH asnC-type" evidence="5">
    <location>
        <begin position="34"/>
        <end position="95"/>
    </location>
</feature>
<feature type="region of interest" description="Disordered" evidence="4">
    <location>
        <begin position="1"/>
        <end position="31"/>
    </location>
</feature>
<gene>
    <name evidence="6" type="ORF">G4Z16_31845</name>
</gene>
<evidence type="ECO:0000256" key="3">
    <source>
        <dbReference type="ARBA" id="ARBA00023163"/>
    </source>
</evidence>
<evidence type="ECO:0000259" key="5">
    <source>
        <dbReference type="PROSITE" id="PS50956"/>
    </source>
</evidence>
<evidence type="ECO:0000313" key="7">
    <source>
        <dbReference type="Proteomes" id="UP000595046"/>
    </source>
</evidence>
<dbReference type="PROSITE" id="PS50956">
    <property type="entry name" value="HTH_ASNC_2"/>
    <property type="match status" value="1"/>
</dbReference>
<organism evidence="6 7">
    <name type="scientific">Streptomyces bathyalis</name>
    <dbReference type="NCBI Taxonomy" id="2710756"/>
    <lineage>
        <taxon>Bacteria</taxon>
        <taxon>Bacillati</taxon>
        <taxon>Actinomycetota</taxon>
        <taxon>Actinomycetes</taxon>
        <taxon>Kitasatosporales</taxon>
        <taxon>Streptomycetaceae</taxon>
        <taxon>Streptomyces</taxon>
    </lineage>
</organism>
<evidence type="ECO:0000256" key="2">
    <source>
        <dbReference type="ARBA" id="ARBA00023125"/>
    </source>
</evidence>
<dbReference type="GO" id="GO:0005829">
    <property type="term" value="C:cytosol"/>
    <property type="evidence" value="ECO:0007669"/>
    <property type="project" value="TreeGrafter"/>
</dbReference>
<dbReference type="Gene3D" id="1.10.10.10">
    <property type="entry name" value="Winged helix-like DNA-binding domain superfamily/Winged helix DNA-binding domain"/>
    <property type="match status" value="1"/>
</dbReference>
<keyword evidence="2" id="KW-0238">DNA-binding</keyword>
<dbReference type="PRINTS" id="PR00033">
    <property type="entry name" value="HTHASNC"/>
</dbReference>
<dbReference type="Gene3D" id="3.30.70.920">
    <property type="match status" value="1"/>
</dbReference>
<dbReference type="InterPro" id="IPR019888">
    <property type="entry name" value="Tscrpt_reg_AsnC-like"/>
</dbReference>
<name>A0A7T1TC79_9ACTN</name>
<evidence type="ECO:0000256" key="1">
    <source>
        <dbReference type="ARBA" id="ARBA00023015"/>
    </source>
</evidence>
<keyword evidence="7" id="KW-1185">Reference proteome</keyword>
<dbReference type="InterPro" id="IPR000485">
    <property type="entry name" value="AsnC-type_HTH_dom"/>
</dbReference>
<dbReference type="PANTHER" id="PTHR30154:SF34">
    <property type="entry name" value="TRANSCRIPTIONAL REGULATOR AZLB"/>
    <property type="match status" value="1"/>
</dbReference>
<dbReference type="EMBL" id="CP048882">
    <property type="protein sequence ID" value="QPP10260.1"/>
    <property type="molecule type" value="Genomic_DNA"/>
</dbReference>
<proteinExistence type="predicted"/>
<dbReference type="InterPro" id="IPR036388">
    <property type="entry name" value="WH-like_DNA-bd_sf"/>
</dbReference>